<sequence length="122" mass="14187">MKLILFTTRDVETTEQTLVEDLKSTREETDTIVIMYALYGKHRVTTLFKFEPLTPKCVKECRLQCLLQHIHIPLASEGHEWTKNTDTGLIEPLWIDGDLLPPQIVDILEDMVYELEKNNDTD</sequence>
<evidence type="ECO:0000313" key="1">
    <source>
        <dbReference type="EMBL" id="KAH3838289.1"/>
    </source>
</evidence>
<comment type="caution">
    <text evidence="1">The sequence shown here is derived from an EMBL/GenBank/DDBJ whole genome shotgun (WGS) entry which is preliminary data.</text>
</comment>
<evidence type="ECO:0000313" key="2">
    <source>
        <dbReference type="Proteomes" id="UP000828390"/>
    </source>
</evidence>
<protein>
    <submittedName>
        <fullName evidence="1">Uncharacterized protein</fullName>
    </submittedName>
</protein>
<dbReference type="AlphaFoldDB" id="A0A9D4QP91"/>
<proteinExistence type="predicted"/>
<accession>A0A9D4QP91</accession>
<reference evidence="1" key="2">
    <citation type="submission" date="2020-11" db="EMBL/GenBank/DDBJ databases">
        <authorList>
            <person name="McCartney M.A."/>
            <person name="Auch B."/>
            <person name="Kono T."/>
            <person name="Mallez S."/>
            <person name="Becker A."/>
            <person name="Gohl D.M."/>
            <person name="Silverstein K.A.T."/>
            <person name="Koren S."/>
            <person name="Bechman K.B."/>
            <person name="Herman A."/>
            <person name="Abrahante J.E."/>
            <person name="Garbe J."/>
        </authorList>
    </citation>
    <scope>NUCLEOTIDE SEQUENCE</scope>
    <source>
        <strain evidence="1">Duluth1</strain>
        <tissue evidence="1">Whole animal</tissue>
    </source>
</reference>
<name>A0A9D4QP91_DREPO</name>
<reference evidence="1" key="1">
    <citation type="journal article" date="2019" name="bioRxiv">
        <title>The Genome of the Zebra Mussel, Dreissena polymorpha: A Resource for Invasive Species Research.</title>
        <authorList>
            <person name="McCartney M.A."/>
            <person name="Auch B."/>
            <person name="Kono T."/>
            <person name="Mallez S."/>
            <person name="Zhang Y."/>
            <person name="Obille A."/>
            <person name="Becker A."/>
            <person name="Abrahante J.E."/>
            <person name="Garbe J."/>
            <person name="Badalamenti J.P."/>
            <person name="Herman A."/>
            <person name="Mangelson H."/>
            <person name="Liachko I."/>
            <person name="Sullivan S."/>
            <person name="Sone E.D."/>
            <person name="Koren S."/>
            <person name="Silverstein K.A.T."/>
            <person name="Beckman K.B."/>
            <person name="Gohl D.M."/>
        </authorList>
    </citation>
    <scope>NUCLEOTIDE SEQUENCE</scope>
    <source>
        <strain evidence="1">Duluth1</strain>
        <tissue evidence="1">Whole animal</tissue>
    </source>
</reference>
<organism evidence="1 2">
    <name type="scientific">Dreissena polymorpha</name>
    <name type="common">Zebra mussel</name>
    <name type="synonym">Mytilus polymorpha</name>
    <dbReference type="NCBI Taxonomy" id="45954"/>
    <lineage>
        <taxon>Eukaryota</taxon>
        <taxon>Metazoa</taxon>
        <taxon>Spiralia</taxon>
        <taxon>Lophotrochozoa</taxon>
        <taxon>Mollusca</taxon>
        <taxon>Bivalvia</taxon>
        <taxon>Autobranchia</taxon>
        <taxon>Heteroconchia</taxon>
        <taxon>Euheterodonta</taxon>
        <taxon>Imparidentia</taxon>
        <taxon>Neoheterodontei</taxon>
        <taxon>Myida</taxon>
        <taxon>Dreissenoidea</taxon>
        <taxon>Dreissenidae</taxon>
        <taxon>Dreissena</taxon>
    </lineage>
</organism>
<dbReference type="Proteomes" id="UP000828390">
    <property type="component" value="Unassembled WGS sequence"/>
</dbReference>
<keyword evidence="2" id="KW-1185">Reference proteome</keyword>
<dbReference type="EMBL" id="JAIWYP010000004">
    <property type="protein sequence ID" value="KAH3838289.1"/>
    <property type="molecule type" value="Genomic_DNA"/>
</dbReference>
<gene>
    <name evidence="1" type="ORF">DPMN_111697</name>
</gene>